<dbReference type="InterPro" id="IPR001781">
    <property type="entry name" value="Znf_LIM"/>
</dbReference>
<protein>
    <recommendedName>
        <fullName evidence="6">LIM zinc-binding domain-containing protein</fullName>
    </recommendedName>
</protein>
<sequence length="393" mass="46502">CVEEHRKREMELQDITENTGESWAMIKEYLMKLQELRSKLEGRRRRLIDLENTLRQNLKRNNNEMQQLERKIEQISKENDKSTKKIRAYIRLPQVMQQKSWQEQRSTKRDELKEIYPQYVKIVLNYIRSELYQILKCQAAEVPEEKADTRETYKVYGLLLSACALKKRDPVEPAVVNQVVKDTQKTYKRSETLIIQEYVVKAITLTHNMLTLVPPLLITTEIKKYNEALHDVNRATWNDDRRKERLIYYRPILLDGNQLHIAEKGLVGNKIEEESKKQQHQQKLQLELQKESVIQEHRQIEKQHQQSQEAIKCAACKGVLHNGDEGGTLDCMYHIGLFWHKQHYKCFLCDKKVVYGNFKYFEDNNVVYCNGCASHSDKVMNDTQRITDKCTSV</sequence>
<dbReference type="CDD" id="cd08368">
    <property type="entry name" value="LIM"/>
    <property type="match status" value="1"/>
</dbReference>
<feature type="domain" description="LIM zinc-binding" evidence="6">
    <location>
        <begin position="311"/>
        <end position="379"/>
    </location>
</feature>
<dbReference type="PROSITE" id="PS50023">
    <property type="entry name" value="LIM_DOMAIN_2"/>
    <property type="match status" value="1"/>
</dbReference>
<dbReference type="AlphaFoldDB" id="A0A1X7T9X1"/>
<evidence type="ECO:0000256" key="5">
    <source>
        <dbReference type="SAM" id="Coils"/>
    </source>
</evidence>
<keyword evidence="5" id="KW-0175">Coiled coil</keyword>
<keyword evidence="1 4" id="KW-0479">Metal-binding</keyword>
<feature type="coiled-coil region" evidence="5">
    <location>
        <begin position="26"/>
        <end position="85"/>
    </location>
</feature>
<evidence type="ECO:0000256" key="4">
    <source>
        <dbReference type="PROSITE-ProRule" id="PRU00125"/>
    </source>
</evidence>
<dbReference type="SMART" id="SM00132">
    <property type="entry name" value="LIM"/>
    <property type="match status" value="1"/>
</dbReference>
<evidence type="ECO:0000313" key="7">
    <source>
        <dbReference type="EnsemblMetazoa" id="Aqu2.1.11095_001"/>
    </source>
</evidence>
<accession>A0A1X7T9X1</accession>
<feature type="coiled-coil region" evidence="5">
    <location>
        <begin position="283"/>
        <end position="310"/>
    </location>
</feature>
<dbReference type="SUPFAM" id="SSF58100">
    <property type="entry name" value="Bacterial hemolysins"/>
    <property type="match status" value="1"/>
</dbReference>
<dbReference type="Pfam" id="PF16026">
    <property type="entry name" value="MIEAP"/>
    <property type="match status" value="1"/>
</dbReference>
<dbReference type="Gene3D" id="2.10.110.10">
    <property type="entry name" value="Cysteine Rich Protein"/>
    <property type="match status" value="1"/>
</dbReference>
<evidence type="ECO:0000259" key="6">
    <source>
        <dbReference type="PROSITE" id="PS50023"/>
    </source>
</evidence>
<dbReference type="EnsemblMetazoa" id="Aqu2.1.11095_001">
    <property type="protein sequence ID" value="Aqu2.1.11095_001"/>
    <property type="gene ID" value="Aqu2.1.11095"/>
</dbReference>
<keyword evidence="2 4" id="KW-0862">Zinc</keyword>
<dbReference type="InParanoid" id="A0A1X7T9X1"/>
<evidence type="ECO:0000256" key="3">
    <source>
        <dbReference type="ARBA" id="ARBA00023038"/>
    </source>
</evidence>
<proteinExistence type="predicted"/>
<reference evidence="7" key="1">
    <citation type="submission" date="2017-05" db="UniProtKB">
        <authorList>
            <consortium name="EnsemblMetazoa"/>
        </authorList>
    </citation>
    <scope>IDENTIFICATION</scope>
</reference>
<keyword evidence="3 4" id="KW-0440">LIM domain</keyword>
<dbReference type="GO" id="GO:0046872">
    <property type="term" value="F:metal ion binding"/>
    <property type="evidence" value="ECO:0007669"/>
    <property type="project" value="UniProtKB-KW"/>
</dbReference>
<dbReference type="InterPro" id="IPR031981">
    <property type="entry name" value="MIEAP_C"/>
</dbReference>
<evidence type="ECO:0000256" key="1">
    <source>
        <dbReference type="ARBA" id="ARBA00022723"/>
    </source>
</evidence>
<organism evidence="7">
    <name type="scientific">Amphimedon queenslandica</name>
    <name type="common">Sponge</name>
    <dbReference type="NCBI Taxonomy" id="400682"/>
    <lineage>
        <taxon>Eukaryota</taxon>
        <taxon>Metazoa</taxon>
        <taxon>Porifera</taxon>
        <taxon>Demospongiae</taxon>
        <taxon>Heteroscleromorpha</taxon>
        <taxon>Haplosclerida</taxon>
        <taxon>Niphatidae</taxon>
        <taxon>Amphimedon</taxon>
    </lineage>
</organism>
<evidence type="ECO:0000256" key="2">
    <source>
        <dbReference type="ARBA" id="ARBA00022833"/>
    </source>
</evidence>
<name>A0A1X7T9X1_AMPQE</name>